<organism evidence="1 2">
    <name type="scientific">Ralstonia psammae</name>
    <dbReference type="NCBI Taxonomy" id="3058598"/>
    <lineage>
        <taxon>Bacteria</taxon>
        <taxon>Pseudomonadati</taxon>
        <taxon>Pseudomonadota</taxon>
        <taxon>Betaproteobacteria</taxon>
        <taxon>Burkholderiales</taxon>
        <taxon>Burkholderiaceae</taxon>
        <taxon>Ralstonia</taxon>
    </lineage>
</organism>
<name>A0ABM9JT69_9RALS</name>
<evidence type="ECO:0000313" key="2">
    <source>
        <dbReference type="Proteomes" id="UP001189813"/>
    </source>
</evidence>
<dbReference type="EMBL" id="CATZBU010000011">
    <property type="protein sequence ID" value="CAJ0803512.1"/>
    <property type="molecule type" value="Genomic_DNA"/>
</dbReference>
<comment type="caution">
    <text evidence="1">The sequence shown here is derived from an EMBL/GenBank/DDBJ whole genome shotgun (WGS) entry which is preliminary data.</text>
</comment>
<evidence type="ECO:0000313" key="1">
    <source>
        <dbReference type="EMBL" id="CAJ0803512.1"/>
    </source>
</evidence>
<sequence length="35" mass="4422">MRERWFHECVDLMRDGAIFMTKRAHQEFMEKTFPF</sequence>
<dbReference type="Proteomes" id="UP001189813">
    <property type="component" value="Unassembled WGS sequence"/>
</dbReference>
<accession>A0ABM9JT69</accession>
<keyword evidence="2" id="KW-1185">Reference proteome</keyword>
<reference evidence="1 2" key="1">
    <citation type="submission" date="2023-07" db="EMBL/GenBank/DDBJ databases">
        <authorList>
            <person name="Peeters C."/>
        </authorList>
    </citation>
    <scope>NUCLEOTIDE SEQUENCE [LARGE SCALE GENOMIC DNA]</scope>
    <source>
        <strain evidence="1 2">LMG 19083</strain>
    </source>
</reference>
<protein>
    <submittedName>
        <fullName evidence="1">Uncharacterized protein</fullName>
    </submittedName>
</protein>
<gene>
    <name evidence="1" type="ORF">LMG19083_03899</name>
</gene>
<proteinExistence type="predicted"/>